<evidence type="ECO:0000313" key="3">
    <source>
        <dbReference type="EMBL" id="KAJ7627196.1"/>
    </source>
</evidence>
<proteinExistence type="predicted"/>
<dbReference type="GO" id="GO:0016538">
    <property type="term" value="F:cyclin-dependent protein serine/threonine kinase regulator activity"/>
    <property type="evidence" value="ECO:0007669"/>
    <property type="project" value="TreeGrafter"/>
</dbReference>
<dbReference type="PANTHER" id="PTHR15615">
    <property type="match status" value="1"/>
</dbReference>
<dbReference type="Pfam" id="PF00134">
    <property type="entry name" value="Cyclin_N"/>
    <property type="match status" value="1"/>
</dbReference>
<evidence type="ECO:0000313" key="2">
    <source>
        <dbReference type="EMBL" id="KAJ7610516.1"/>
    </source>
</evidence>
<feature type="domain" description="Cyclin N-terminal" evidence="1">
    <location>
        <begin position="62"/>
        <end position="161"/>
    </location>
</feature>
<dbReference type="AlphaFoldDB" id="A0AAD7B5W2"/>
<dbReference type="Proteomes" id="UP001221142">
    <property type="component" value="Unassembled WGS sequence"/>
</dbReference>
<comment type="caution">
    <text evidence="2">The sequence shown here is derived from an EMBL/GenBank/DDBJ whole genome shotgun (WGS) entry which is preliminary data.</text>
</comment>
<keyword evidence="4" id="KW-1185">Reference proteome</keyword>
<dbReference type="CDD" id="cd20557">
    <property type="entry name" value="CYCLIN_ScPCL1-like"/>
    <property type="match status" value="1"/>
</dbReference>
<dbReference type="GO" id="GO:0005634">
    <property type="term" value="C:nucleus"/>
    <property type="evidence" value="ECO:0007669"/>
    <property type="project" value="TreeGrafter"/>
</dbReference>
<evidence type="ECO:0000313" key="4">
    <source>
        <dbReference type="Proteomes" id="UP001221142"/>
    </source>
</evidence>
<protein>
    <recommendedName>
        <fullName evidence="1">Cyclin N-terminal domain-containing protein</fullName>
    </recommendedName>
</protein>
<reference evidence="2" key="1">
    <citation type="submission" date="2023-03" db="EMBL/GenBank/DDBJ databases">
        <title>Massive genome expansion in bonnet fungi (Mycena s.s.) driven by repeated elements and novel gene families across ecological guilds.</title>
        <authorList>
            <consortium name="Lawrence Berkeley National Laboratory"/>
            <person name="Harder C.B."/>
            <person name="Miyauchi S."/>
            <person name="Viragh M."/>
            <person name="Kuo A."/>
            <person name="Thoen E."/>
            <person name="Andreopoulos B."/>
            <person name="Lu D."/>
            <person name="Skrede I."/>
            <person name="Drula E."/>
            <person name="Henrissat B."/>
            <person name="Morin E."/>
            <person name="Kohler A."/>
            <person name="Barry K."/>
            <person name="LaButti K."/>
            <person name="Morin E."/>
            <person name="Salamov A."/>
            <person name="Lipzen A."/>
            <person name="Mereny Z."/>
            <person name="Hegedus B."/>
            <person name="Baldrian P."/>
            <person name="Stursova M."/>
            <person name="Weitz H."/>
            <person name="Taylor A."/>
            <person name="Grigoriev I.V."/>
            <person name="Nagy L.G."/>
            <person name="Martin F."/>
            <person name="Kauserud H."/>
        </authorList>
    </citation>
    <scope>NUCLEOTIDE SEQUENCE</scope>
    <source>
        <strain evidence="2">9284</strain>
    </source>
</reference>
<gene>
    <name evidence="2" type="ORF">FB45DRAFT_1066267</name>
    <name evidence="3" type="ORF">FB45DRAFT_835457</name>
</gene>
<dbReference type="InterPro" id="IPR013922">
    <property type="entry name" value="Cyclin_PHO80-like"/>
</dbReference>
<dbReference type="GO" id="GO:0019901">
    <property type="term" value="F:protein kinase binding"/>
    <property type="evidence" value="ECO:0007669"/>
    <property type="project" value="InterPro"/>
</dbReference>
<dbReference type="EMBL" id="JARKIF010000035">
    <property type="protein sequence ID" value="KAJ7610516.1"/>
    <property type="molecule type" value="Genomic_DNA"/>
</dbReference>
<accession>A0AAD7B5W2</accession>
<organism evidence="2 4">
    <name type="scientific">Roridomyces roridus</name>
    <dbReference type="NCBI Taxonomy" id="1738132"/>
    <lineage>
        <taxon>Eukaryota</taxon>
        <taxon>Fungi</taxon>
        <taxon>Dikarya</taxon>
        <taxon>Basidiomycota</taxon>
        <taxon>Agaricomycotina</taxon>
        <taxon>Agaricomycetes</taxon>
        <taxon>Agaricomycetidae</taxon>
        <taxon>Agaricales</taxon>
        <taxon>Marasmiineae</taxon>
        <taxon>Mycenaceae</taxon>
        <taxon>Roridomyces</taxon>
    </lineage>
</organism>
<sequence length="329" mass="36456">MYTSPARHPASLLPTFVHSPELLRLLEIKISAPVIEHVVDCVYETAAYALMHSGVVISKAFPAHRPRITSFVSAMLTRAEVSTPTLLVALVYIVRARPHLYIALEQWSLERVFVGALIAASKYTQDSTLRNVHWAACTGIFGKHDVGRIEREFLEVLDWELGVREADLMEHHEALVRPPWWAFVPAKQREAFLAAPPAVNNNSNNHSHRRHLSVECPTLEPSSPHSSASVDMDISTPRTPPHLVLDLSNDYNSYPSYHPTHAKPTVPDLDVVALRVPVPVPVAVAVPAIKAPLPSLPLPLSLPAYRTFLRSFHIPGSTHRHQAVLELAG</sequence>
<dbReference type="PANTHER" id="PTHR15615:SF10">
    <property type="entry name" value="PHO85 CYCLIN-2-RELATED"/>
    <property type="match status" value="1"/>
</dbReference>
<dbReference type="SUPFAM" id="SSF47954">
    <property type="entry name" value="Cyclin-like"/>
    <property type="match status" value="1"/>
</dbReference>
<name>A0AAD7B5W2_9AGAR</name>
<dbReference type="GO" id="GO:0000307">
    <property type="term" value="C:cyclin-dependent protein kinase holoenzyme complex"/>
    <property type="evidence" value="ECO:0007669"/>
    <property type="project" value="TreeGrafter"/>
</dbReference>
<dbReference type="Gene3D" id="1.10.472.10">
    <property type="entry name" value="Cyclin-like"/>
    <property type="match status" value="1"/>
</dbReference>
<dbReference type="InterPro" id="IPR006671">
    <property type="entry name" value="Cyclin_N"/>
</dbReference>
<evidence type="ECO:0000259" key="1">
    <source>
        <dbReference type="Pfam" id="PF00134"/>
    </source>
</evidence>
<dbReference type="EMBL" id="JARKIF010000011">
    <property type="protein sequence ID" value="KAJ7627196.1"/>
    <property type="molecule type" value="Genomic_DNA"/>
</dbReference>
<dbReference type="InterPro" id="IPR036915">
    <property type="entry name" value="Cyclin-like_sf"/>
</dbReference>